<feature type="domain" description="Methyltransferase putative zinc binding" evidence="1">
    <location>
        <begin position="2"/>
        <end position="60"/>
    </location>
</feature>
<dbReference type="InterPro" id="IPR029063">
    <property type="entry name" value="SAM-dependent_MTases_sf"/>
</dbReference>
<dbReference type="Pfam" id="PF08421">
    <property type="entry name" value="Methyltransf_13"/>
    <property type="match status" value="1"/>
</dbReference>
<protein>
    <recommendedName>
        <fullName evidence="4">C-methyltransferase domain-containing protein</fullName>
    </recommendedName>
</protein>
<proteinExistence type="predicted"/>
<dbReference type="Pfam" id="PF08484">
    <property type="entry name" value="Methyltransf_14"/>
    <property type="match status" value="1"/>
</dbReference>
<reference evidence="3" key="1">
    <citation type="submission" date="2018-05" db="EMBL/GenBank/DDBJ databases">
        <authorList>
            <person name="Lanie J.A."/>
            <person name="Ng W.-L."/>
            <person name="Kazmierczak K.M."/>
            <person name="Andrzejewski T.M."/>
            <person name="Davidsen T.M."/>
            <person name="Wayne K.J."/>
            <person name="Tettelin H."/>
            <person name="Glass J.I."/>
            <person name="Rusch D."/>
            <person name="Podicherti R."/>
            <person name="Tsui H.-C.T."/>
            <person name="Winkler M.E."/>
        </authorList>
    </citation>
    <scope>NUCLEOTIDE SEQUENCE</scope>
</reference>
<dbReference type="PANTHER" id="PTHR43861">
    <property type="entry name" value="TRANS-ACONITATE 2-METHYLTRANSFERASE-RELATED"/>
    <property type="match status" value="1"/>
</dbReference>
<evidence type="ECO:0000313" key="3">
    <source>
        <dbReference type="EMBL" id="SVA69868.1"/>
    </source>
</evidence>
<name>A0A381XYN4_9ZZZZ</name>
<dbReference type="EMBL" id="UINC01016855">
    <property type="protein sequence ID" value="SVA69868.1"/>
    <property type="molecule type" value="Genomic_DNA"/>
</dbReference>
<dbReference type="Gene3D" id="6.20.50.110">
    <property type="entry name" value="Methyltransferase, zinc-binding domain"/>
    <property type="match status" value="1"/>
</dbReference>
<dbReference type="Gene3D" id="6.10.250.3100">
    <property type="match status" value="1"/>
</dbReference>
<evidence type="ECO:0000259" key="1">
    <source>
        <dbReference type="Pfam" id="PF08421"/>
    </source>
</evidence>
<evidence type="ECO:0008006" key="4">
    <source>
        <dbReference type="Google" id="ProtNLM"/>
    </source>
</evidence>
<dbReference type="Pfam" id="PF13489">
    <property type="entry name" value="Methyltransf_23"/>
    <property type="match status" value="1"/>
</dbReference>
<dbReference type="Gene3D" id="3.40.50.720">
    <property type="entry name" value="NAD(P)-binding Rossmann-like Domain"/>
    <property type="match status" value="1"/>
</dbReference>
<sequence>MCEGRRLFEFLDLGSTPPADEFKTAEQLRQPDTYYPLQVWMCEDCGLAQLGYVVAPEILYQNDYPYESSTTQAGRDHWAGFAGSVVSELGLEPDQLVVDIGSNVGVLLEAFKSNGMRVHGVDPAPNIVEKAVERGIDTTCAFFGADSAREIVAAKGRASVITGTNVFAHIDDLASFAEAVVLLLDDDGALIIEAPYFANLVADTEYDTIYHEHLSYISVRPVVEFFRRFDMEVFDVQRMEIHGGSLRIFVGRTGRRPVSPEVERLLAEEEESGLHDRETLSTFASAVRQNRQDLLALLHGLKIEGKTVVGLSAPAKGMTLLNYCRLGKQVLDFVTEKSPLKIGRFTPGGHIPVVPDEELLRVQPDFALLLAWNFADEIMCNLDEYRRRGGRFIIPIPTPRIVD</sequence>
<evidence type="ECO:0000259" key="2">
    <source>
        <dbReference type="Pfam" id="PF08484"/>
    </source>
</evidence>
<dbReference type="InterPro" id="IPR038576">
    <property type="entry name" value="Methyltransf_Zn-bd_dom_put_sf"/>
</dbReference>
<gene>
    <name evidence="3" type="ORF">METZ01_LOCUS122722</name>
</gene>
<organism evidence="3">
    <name type="scientific">marine metagenome</name>
    <dbReference type="NCBI Taxonomy" id="408172"/>
    <lineage>
        <taxon>unclassified sequences</taxon>
        <taxon>metagenomes</taxon>
        <taxon>ecological metagenomes</taxon>
    </lineage>
</organism>
<dbReference type="Gene3D" id="3.40.50.150">
    <property type="entry name" value="Vaccinia Virus protein VP39"/>
    <property type="match status" value="1"/>
</dbReference>
<dbReference type="InterPro" id="IPR013630">
    <property type="entry name" value="Methyltransf_Zn-bd_dom_put"/>
</dbReference>
<dbReference type="PANTHER" id="PTHR43861:SF5">
    <property type="entry name" value="BLL5978 PROTEIN"/>
    <property type="match status" value="1"/>
</dbReference>
<dbReference type="SUPFAM" id="SSF53335">
    <property type="entry name" value="S-adenosyl-L-methionine-dependent methyltransferases"/>
    <property type="match status" value="1"/>
</dbReference>
<dbReference type="AlphaFoldDB" id="A0A381XYN4"/>
<dbReference type="InterPro" id="IPR013691">
    <property type="entry name" value="MeTrfase_14"/>
</dbReference>
<feature type="domain" description="C-methyltransferase" evidence="2">
    <location>
        <begin position="241"/>
        <end position="397"/>
    </location>
</feature>
<accession>A0A381XYN4</accession>